<dbReference type="Proteomes" id="UP000239340">
    <property type="component" value="Plasmid pSfreNXT3c"/>
</dbReference>
<keyword evidence="1" id="KW-1133">Transmembrane helix</keyword>
<gene>
    <name evidence="2" type="ORF">NXT3_PC00111</name>
</gene>
<evidence type="ECO:0000313" key="2">
    <source>
        <dbReference type="EMBL" id="AUX79291.1"/>
    </source>
</evidence>
<dbReference type="RefSeq" id="WP_104840750.1">
    <property type="nucleotide sequence ID" value="NZ_CP024310.1"/>
</dbReference>
<name>A0A2L0HCR7_RHIFR</name>
<keyword evidence="2" id="KW-0614">Plasmid</keyword>
<dbReference type="EMBL" id="CP024310">
    <property type="protein sequence ID" value="AUX79291.1"/>
    <property type="molecule type" value="Genomic_DNA"/>
</dbReference>
<feature type="transmembrane region" description="Helical" evidence="1">
    <location>
        <begin position="50"/>
        <end position="76"/>
    </location>
</feature>
<feature type="transmembrane region" description="Helical" evidence="1">
    <location>
        <begin position="21"/>
        <end position="38"/>
    </location>
</feature>
<dbReference type="AlphaFoldDB" id="A0A2L0HCR7"/>
<evidence type="ECO:0000256" key="1">
    <source>
        <dbReference type="SAM" id="Phobius"/>
    </source>
</evidence>
<reference evidence="2 3" key="1">
    <citation type="submission" date="2017-10" db="EMBL/GenBank/DDBJ databases">
        <title>Analysis of the genome sequences of Rhizobium populations associated to common bean (phaseolus vulgaris).</title>
        <authorList>
            <person name="Bustos P."/>
            <person name="Santamaria R.I."/>
            <person name="Miranda-Sanchez F."/>
            <person name="Perez-Carrascal O."/>
            <person name="Juarez S."/>
            <person name="Lozano L."/>
            <person name="Martinez-Flores I."/>
            <person name="Vinuesa P."/>
            <person name="Martinez-Romero E."/>
            <person name="Cevallos M.A."/>
            <person name="Romero D."/>
            <person name="Davila G."/>
            <person name="Gonzalez V."/>
        </authorList>
    </citation>
    <scope>NUCLEOTIDE SEQUENCE [LARGE SCALE GENOMIC DNA]</scope>
    <source>
        <strain evidence="2 3">NXT3</strain>
        <plasmid evidence="3">Plasmid psfrenxt3c</plasmid>
    </source>
</reference>
<geneLocation type="plasmid" evidence="3">
    <name>psfrenxt3c</name>
</geneLocation>
<proteinExistence type="predicted"/>
<organism evidence="2 3">
    <name type="scientific">Rhizobium fredii</name>
    <name type="common">Sinorhizobium fredii</name>
    <dbReference type="NCBI Taxonomy" id="380"/>
    <lineage>
        <taxon>Bacteria</taxon>
        <taxon>Pseudomonadati</taxon>
        <taxon>Pseudomonadota</taxon>
        <taxon>Alphaproteobacteria</taxon>
        <taxon>Hyphomicrobiales</taxon>
        <taxon>Rhizobiaceae</taxon>
        <taxon>Sinorhizobium/Ensifer group</taxon>
        <taxon>Sinorhizobium</taxon>
    </lineage>
</organism>
<keyword evidence="1" id="KW-0472">Membrane</keyword>
<sequence>MDAAGLAAAKQSLEVLKSTPMWVLLGLCAILAFIWWSPQFSQQLPPSLLPALPLTLFVTATLAIFKLASIVITTWLSHRSVAEARDLARFENLYRPLITLFLTRHVVTSTGVGTPRLRHRLSNAWMELGAYRSRWMGLKRACRALFDRQVSMSAEVEFGGDFPLSQILDLVRDNSSHASFELIRLVNRADRSRYEEPDFSLLTDEELALFTHIDSEHRRLSSKFK</sequence>
<evidence type="ECO:0000313" key="3">
    <source>
        <dbReference type="Proteomes" id="UP000239340"/>
    </source>
</evidence>
<accession>A0A2L0HCR7</accession>
<keyword evidence="1" id="KW-0812">Transmembrane</keyword>
<protein>
    <submittedName>
        <fullName evidence="2">Uncharacterized protein</fullName>
    </submittedName>
</protein>